<dbReference type="InterPro" id="IPR016169">
    <property type="entry name" value="FAD-bd_PCMH_sub2"/>
</dbReference>
<sequence>MKAAEFTLHRPHRIEEAVDLLAHHGEDAKVLAGGQSLLPIMNMRLAEPAHLIDITGIDALHEVAESPASITYGALTPHMAFEHGLVADAAGGLLRTAAAGIGYPAIRNRGTLGGSVAHADSSAEWPVVLSALGATVHTVSPRGPAVIGVRDLIVGFFTTALAPDEIIVAVEVPRLPAGSRWGFHKTARKPGEFAQSIAVAVHRPDSEQLWLGAAGDTPIRIHPDSDPLEAIGHHGDYTRAIHAVTVRRALEATREAHA</sequence>
<keyword evidence="1" id="KW-0285">Flavoprotein</keyword>
<dbReference type="Gene3D" id="3.30.465.10">
    <property type="match status" value="1"/>
</dbReference>
<dbReference type="PANTHER" id="PTHR42659">
    <property type="entry name" value="XANTHINE DEHYDROGENASE SUBUNIT C-RELATED"/>
    <property type="match status" value="1"/>
</dbReference>
<dbReference type="InterPro" id="IPR016166">
    <property type="entry name" value="FAD-bd_PCMH"/>
</dbReference>
<feature type="domain" description="FAD-binding PCMH-type" evidence="4">
    <location>
        <begin position="1"/>
        <end position="177"/>
    </location>
</feature>
<evidence type="ECO:0000256" key="3">
    <source>
        <dbReference type="ARBA" id="ARBA00023002"/>
    </source>
</evidence>
<organism evidence="5 6">
    <name type="scientific">Amycolatopsis taiwanensis</name>
    <dbReference type="NCBI Taxonomy" id="342230"/>
    <lineage>
        <taxon>Bacteria</taxon>
        <taxon>Bacillati</taxon>
        <taxon>Actinomycetota</taxon>
        <taxon>Actinomycetes</taxon>
        <taxon>Pseudonocardiales</taxon>
        <taxon>Pseudonocardiaceae</taxon>
        <taxon>Amycolatopsis</taxon>
    </lineage>
</organism>
<dbReference type="Gene3D" id="3.30.43.10">
    <property type="entry name" value="Uridine Diphospho-n-acetylenolpyruvylglucosamine Reductase, domain 2"/>
    <property type="match status" value="1"/>
</dbReference>
<dbReference type="RefSeq" id="WP_285488225.1">
    <property type="nucleotide sequence ID" value="NZ_BSTI01000010.1"/>
</dbReference>
<dbReference type="InterPro" id="IPR051312">
    <property type="entry name" value="Diverse_Substr_Oxidored"/>
</dbReference>
<dbReference type="AlphaFoldDB" id="A0A9W6R2V2"/>
<dbReference type="GO" id="GO:0016491">
    <property type="term" value="F:oxidoreductase activity"/>
    <property type="evidence" value="ECO:0007669"/>
    <property type="project" value="UniProtKB-KW"/>
</dbReference>
<dbReference type="PROSITE" id="PS51387">
    <property type="entry name" value="FAD_PCMH"/>
    <property type="match status" value="1"/>
</dbReference>
<evidence type="ECO:0000256" key="2">
    <source>
        <dbReference type="ARBA" id="ARBA00022827"/>
    </source>
</evidence>
<evidence type="ECO:0000259" key="4">
    <source>
        <dbReference type="PROSITE" id="PS51387"/>
    </source>
</evidence>
<dbReference type="InterPro" id="IPR036318">
    <property type="entry name" value="FAD-bd_PCMH-like_sf"/>
</dbReference>
<dbReference type="PANTHER" id="PTHR42659:SF2">
    <property type="entry name" value="XANTHINE DEHYDROGENASE SUBUNIT C-RELATED"/>
    <property type="match status" value="1"/>
</dbReference>
<gene>
    <name evidence="5" type="ORF">Atai01_47480</name>
</gene>
<evidence type="ECO:0000313" key="6">
    <source>
        <dbReference type="Proteomes" id="UP001165136"/>
    </source>
</evidence>
<keyword evidence="2" id="KW-0274">FAD</keyword>
<protein>
    <recommendedName>
        <fullName evidence="4">FAD-binding PCMH-type domain-containing protein</fullName>
    </recommendedName>
</protein>
<keyword evidence="3" id="KW-0560">Oxidoreductase</keyword>
<dbReference type="Pfam" id="PF00941">
    <property type="entry name" value="FAD_binding_5"/>
    <property type="match status" value="1"/>
</dbReference>
<evidence type="ECO:0000256" key="1">
    <source>
        <dbReference type="ARBA" id="ARBA00022630"/>
    </source>
</evidence>
<evidence type="ECO:0000313" key="5">
    <source>
        <dbReference type="EMBL" id="GLY68129.1"/>
    </source>
</evidence>
<dbReference type="InterPro" id="IPR002346">
    <property type="entry name" value="Mopterin_DH_FAD-bd"/>
</dbReference>
<reference evidence="5" key="1">
    <citation type="submission" date="2023-03" db="EMBL/GenBank/DDBJ databases">
        <title>Amycolatopsis taiwanensis NBRC 103393.</title>
        <authorList>
            <person name="Ichikawa N."/>
            <person name="Sato H."/>
            <person name="Tonouchi N."/>
        </authorList>
    </citation>
    <scope>NUCLEOTIDE SEQUENCE</scope>
    <source>
        <strain evidence="5">NBRC 103393</strain>
    </source>
</reference>
<dbReference type="Proteomes" id="UP001165136">
    <property type="component" value="Unassembled WGS sequence"/>
</dbReference>
<proteinExistence type="predicted"/>
<dbReference type="EMBL" id="BSTI01000010">
    <property type="protein sequence ID" value="GLY68129.1"/>
    <property type="molecule type" value="Genomic_DNA"/>
</dbReference>
<keyword evidence="6" id="KW-1185">Reference proteome</keyword>
<comment type="caution">
    <text evidence="5">The sequence shown here is derived from an EMBL/GenBank/DDBJ whole genome shotgun (WGS) entry which is preliminary data.</text>
</comment>
<dbReference type="GO" id="GO:0071949">
    <property type="term" value="F:FAD binding"/>
    <property type="evidence" value="ECO:0007669"/>
    <property type="project" value="InterPro"/>
</dbReference>
<dbReference type="InterPro" id="IPR016167">
    <property type="entry name" value="FAD-bd_PCMH_sub1"/>
</dbReference>
<accession>A0A9W6R2V2</accession>
<name>A0A9W6R2V2_9PSEU</name>
<dbReference type="SUPFAM" id="SSF56176">
    <property type="entry name" value="FAD-binding/transporter-associated domain-like"/>
    <property type="match status" value="1"/>
</dbReference>